<proteinExistence type="inferred from homology"/>
<dbReference type="PANTHER" id="PTHR31087">
    <property type="match status" value="1"/>
</dbReference>
<dbReference type="EMBL" id="BLZA01000021">
    <property type="protein sequence ID" value="GHJ87478.1"/>
    <property type="molecule type" value="Genomic_DNA"/>
</dbReference>
<dbReference type="InterPro" id="IPR025659">
    <property type="entry name" value="Tubby-like_C"/>
</dbReference>
<dbReference type="InterPro" id="IPR038595">
    <property type="entry name" value="LOR_sf"/>
</dbReference>
<comment type="caution">
    <text evidence="2">The sequence shown here is derived from an EMBL/GenBank/DDBJ whole genome shotgun (WGS) entry which is preliminary data.</text>
</comment>
<gene>
    <name evidence="2" type="ORF">NliqN6_3880</name>
</gene>
<dbReference type="SUPFAM" id="SSF54518">
    <property type="entry name" value="Tubby C-terminal domain-like"/>
    <property type="match status" value="1"/>
</dbReference>
<accession>A0A8H3TUS0</accession>
<dbReference type="OrthoDB" id="97518at2759"/>
<dbReference type="Gene3D" id="2.40.160.200">
    <property type="entry name" value="LURP1-related"/>
    <property type="match status" value="1"/>
</dbReference>
<evidence type="ECO:0000313" key="2">
    <source>
        <dbReference type="EMBL" id="GHJ87478.1"/>
    </source>
</evidence>
<evidence type="ECO:0000256" key="1">
    <source>
        <dbReference type="ARBA" id="ARBA00005437"/>
    </source>
</evidence>
<dbReference type="Pfam" id="PF04525">
    <property type="entry name" value="LOR"/>
    <property type="match status" value="1"/>
</dbReference>
<sequence>MGFLNSLAGNLSGAPPPLQGVGGPIGVIPYYTQHPTQIALRVREHKMSFSGDDFTIKDAVSGAVMFQVDGKALAIRGDKTILDARGQPLFKIKKKILAIHSTYIGTAPNSDEPIFTVKSSFSFGTKLTATFRNVAGDGRETELVLRGNILDRSAEITTAQGQPVARISRQFANAGQILFDKQSYVVTVAPGVDAALLMAICICLDEKANDNN</sequence>
<dbReference type="PANTHER" id="PTHR31087:SF161">
    <property type="entry name" value="TUBBY C 2 FAMILY PROTEIN"/>
    <property type="match status" value="1"/>
</dbReference>
<dbReference type="InterPro" id="IPR007612">
    <property type="entry name" value="LOR"/>
</dbReference>
<evidence type="ECO:0000313" key="3">
    <source>
        <dbReference type="Proteomes" id="UP000620104"/>
    </source>
</evidence>
<reference evidence="2" key="1">
    <citation type="submission" date="2020-07" db="EMBL/GenBank/DDBJ databases">
        <title>Draft Genome Sequence of a Deep-Sea Yeast, Naganishia (Cryptococcus) liquefaciens strain N6.</title>
        <authorList>
            <person name="Han Y.W."/>
            <person name="Kajitani R."/>
            <person name="Morimoto H."/>
            <person name="Parhat M."/>
            <person name="Tsubouchi H."/>
            <person name="Bakenova O."/>
            <person name="Ogata M."/>
            <person name="Argunhan B."/>
            <person name="Aoki R."/>
            <person name="Kajiwara S."/>
            <person name="Itoh T."/>
            <person name="Iwasaki H."/>
        </authorList>
    </citation>
    <scope>NUCLEOTIDE SEQUENCE</scope>
    <source>
        <strain evidence="2">N6</strain>
    </source>
</reference>
<keyword evidence="3" id="KW-1185">Reference proteome</keyword>
<comment type="similarity">
    <text evidence="1">Belongs to the LOR family.</text>
</comment>
<dbReference type="AlphaFoldDB" id="A0A8H3TUS0"/>
<organism evidence="2 3">
    <name type="scientific">Naganishia liquefaciens</name>
    <dbReference type="NCBI Taxonomy" id="104408"/>
    <lineage>
        <taxon>Eukaryota</taxon>
        <taxon>Fungi</taxon>
        <taxon>Dikarya</taxon>
        <taxon>Basidiomycota</taxon>
        <taxon>Agaricomycotina</taxon>
        <taxon>Tremellomycetes</taxon>
        <taxon>Filobasidiales</taxon>
        <taxon>Filobasidiaceae</taxon>
        <taxon>Naganishia</taxon>
    </lineage>
</organism>
<dbReference type="Proteomes" id="UP000620104">
    <property type="component" value="Unassembled WGS sequence"/>
</dbReference>
<protein>
    <submittedName>
        <fullName evidence="2">Uncharacterized protein</fullName>
    </submittedName>
</protein>
<name>A0A8H3TUS0_9TREE</name>